<proteinExistence type="predicted"/>
<dbReference type="EMBL" id="CAJFDH010000003">
    <property type="protein sequence ID" value="CAD5214444.1"/>
    <property type="molecule type" value="Genomic_DNA"/>
</dbReference>
<evidence type="ECO:0000259" key="5">
    <source>
        <dbReference type="PROSITE" id="PS50026"/>
    </source>
</evidence>
<evidence type="ECO:0000256" key="1">
    <source>
        <dbReference type="PROSITE-ProRule" id="PRU00076"/>
    </source>
</evidence>
<dbReference type="PANTHER" id="PTHR24044">
    <property type="entry name" value="NOTCH LIGAND FAMILY MEMBER"/>
    <property type="match status" value="1"/>
</dbReference>
<evidence type="ECO:0000256" key="3">
    <source>
        <dbReference type="SAM" id="Phobius"/>
    </source>
</evidence>
<reference evidence="6" key="1">
    <citation type="submission" date="2020-09" db="EMBL/GenBank/DDBJ databases">
        <authorList>
            <person name="Kikuchi T."/>
        </authorList>
    </citation>
    <scope>NUCLEOTIDE SEQUENCE</scope>
    <source>
        <strain evidence="6">SH1</strain>
    </source>
</reference>
<accession>A0A811KE29</accession>
<dbReference type="PROSITE" id="PS01186">
    <property type="entry name" value="EGF_2"/>
    <property type="match status" value="1"/>
</dbReference>
<evidence type="ECO:0000313" key="7">
    <source>
        <dbReference type="Proteomes" id="UP000614601"/>
    </source>
</evidence>
<feature type="domain" description="EGF-like" evidence="5">
    <location>
        <begin position="277"/>
        <end position="313"/>
    </location>
</feature>
<organism evidence="6 7">
    <name type="scientific">Bursaphelenchus okinawaensis</name>
    <dbReference type="NCBI Taxonomy" id="465554"/>
    <lineage>
        <taxon>Eukaryota</taxon>
        <taxon>Metazoa</taxon>
        <taxon>Ecdysozoa</taxon>
        <taxon>Nematoda</taxon>
        <taxon>Chromadorea</taxon>
        <taxon>Rhabditida</taxon>
        <taxon>Tylenchina</taxon>
        <taxon>Tylenchomorpha</taxon>
        <taxon>Aphelenchoidea</taxon>
        <taxon>Aphelenchoididae</taxon>
        <taxon>Bursaphelenchus</taxon>
    </lineage>
</organism>
<feature type="chain" id="PRO_5035681610" description="EGF-like domain-containing protein" evidence="4">
    <location>
        <begin position="23"/>
        <end position="468"/>
    </location>
</feature>
<evidence type="ECO:0000313" key="6">
    <source>
        <dbReference type="EMBL" id="CAD5214444.1"/>
    </source>
</evidence>
<feature type="region of interest" description="Disordered" evidence="2">
    <location>
        <begin position="82"/>
        <end position="161"/>
    </location>
</feature>
<sequence>MGPHYRLMILSICVVFNGHGTGVSRDQKIGTNGVDLHGVWSGEREVVNSFVDGKTFKNSEFQSFDVAFNEFVKRKRNNRVDLHANKVNNNDVSHGGGNDGNIEEKDVEDDKNEVRRVGNEGIDAEKNGNADNSKYAANNKNEDQKDDTKANKDEEAEVEVKKDDEIRKAEEVEVRKRRENLFPPDIELTPHNKSLCGGHGVMVHGKCDCFYPYTGSDCLDFACDHGLSVGRRYDPTSAFFNKKCICDEEWSGELCHIPIANQCNERGQYINGGCVCHGYYFGPRCQYVGKCINGKLTEGICTCLYGYEGDYCDKIVCHHGYPDKTNNSESCICPPRHTGQFCDECVLKEEDHHVIPFPNCTLEKVPLKVKLSRIKTNQLIFKRILIIFLTFFVLVVIIIVMYVLNWGHKRNKRMDNAELLKQNLVNERQIMLQNIFNQNQLEPPGDKHMRRKSSQRYLDPQRLDHSLF</sequence>
<dbReference type="Gene3D" id="2.10.25.10">
    <property type="entry name" value="Laminin"/>
    <property type="match status" value="1"/>
</dbReference>
<feature type="transmembrane region" description="Helical" evidence="3">
    <location>
        <begin position="384"/>
        <end position="404"/>
    </location>
</feature>
<dbReference type="InterPro" id="IPR000742">
    <property type="entry name" value="EGF"/>
</dbReference>
<keyword evidence="3" id="KW-0812">Transmembrane</keyword>
<keyword evidence="4" id="KW-0732">Signal</keyword>
<keyword evidence="1" id="KW-1015">Disulfide bond</keyword>
<name>A0A811KE29_9BILA</name>
<dbReference type="Proteomes" id="UP000783686">
    <property type="component" value="Unassembled WGS sequence"/>
</dbReference>
<dbReference type="PANTHER" id="PTHR24044:SF420">
    <property type="entry name" value="DELTA AND NOTCH-LIKE EPIDERMAL GROWTH FACTOR-RELATED RECEPTOR ISOFORM X1"/>
    <property type="match status" value="1"/>
</dbReference>
<evidence type="ECO:0000256" key="2">
    <source>
        <dbReference type="SAM" id="MobiDB-lite"/>
    </source>
</evidence>
<feature type="compositionally biased region" description="Polar residues" evidence="2">
    <location>
        <begin position="129"/>
        <end position="139"/>
    </location>
</feature>
<dbReference type="EMBL" id="CAJFCW020000003">
    <property type="protein sequence ID" value="CAG9102754.1"/>
    <property type="molecule type" value="Genomic_DNA"/>
</dbReference>
<dbReference type="OrthoDB" id="6130531at2759"/>
<dbReference type="AlphaFoldDB" id="A0A811KE29"/>
<keyword evidence="1" id="KW-0245">EGF-like domain</keyword>
<evidence type="ECO:0000256" key="4">
    <source>
        <dbReference type="SAM" id="SignalP"/>
    </source>
</evidence>
<comment type="caution">
    <text evidence="1">Lacks conserved residue(s) required for the propagation of feature annotation.</text>
</comment>
<protein>
    <recommendedName>
        <fullName evidence="5">EGF-like domain-containing protein</fullName>
    </recommendedName>
</protein>
<feature type="compositionally biased region" description="Basic and acidic residues" evidence="2">
    <location>
        <begin position="140"/>
        <end position="161"/>
    </location>
</feature>
<keyword evidence="7" id="KW-1185">Reference proteome</keyword>
<dbReference type="InterPro" id="IPR050906">
    <property type="entry name" value="Notch_signaling"/>
</dbReference>
<comment type="caution">
    <text evidence="6">The sequence shown here is derived from an EMBL/GenBank/DDBJ whole genome shotgun (WGS) entry which is preliminary data.</text>
</comment>
<keyword evidence="3" id="KW-0472">Membrane</keyword>
<gene>
    <name evidence="6" type="ORF">BOKJ2_LOCUS5596</name>
</gene>
<dbReference type="Proteomes" id="UP000614601">
    <property type="component" value="Unassembled WGS sequence"/>
</dbReference>
<feature type="disulfide bond" evidence="1">
    <location>
        <begin position="303"/>
        <end position="312"/>
    </location>
</feature>
<feature type="compositionally biased region" description="Basic and acidic residues" evidence="2">
    <location>
        <begin position="112"/>
        <end position="128"/>
    </location>
</feature>
<feature type="signal peptide" evidence="4">
    <location>
        <begin position="1"/>
        <end position="22"/>
    </location>
</feature>
<dbReference type="PROSITE" id="PS00022">
    <property type="entry name" value="EGF_1"/>
    <property type="match status" value="1"/>
</dbReference>
<dbReference type="PROSITE" id="PS50026">
    <property type="entry name" value="EGF_3"/>
    <property type="match status" value="1"/>
</dbReference>
<keyword evidence="3" id="KW-1133">Transmembrane helix</keyword>